<keyword evidence="2" id="KW-1185">Reference proteome</keyword>
<dbReference type="EMBL" id="FOUZ01000016">
    <property type="protein sequence ID" value="SFN59976.1"/>
    <property type="molecule type" value="Genomic_DNA"/>
</dbReference>
<dbReference type="Proteomes" id="UP000199149">
    <property type="component" value="Unassembled WGS sequence"/>
</dbReference>
<dbReference type="STRING" id="684065.SAMN05421738_11634"/>
<dbReference type="OrthoDB" id="1426631at2"/>
<reference evidence="2" key="1">
    <citation type="submission" date="2016-10" db="EMBL/GenBank/DDBJ databases">
        <authorList>
            <person name="Varghese N."/>
            <person name="Submissions S."/>
        </authorList>
    </citation>
    <scope>NUCLEOTIDE SEQUENCE [LARGE SCALE GENOMIC DNA]</scope>
    <source>
        <strain evidence="2">XJ109</strain>
    </source>
</reference>
<protein>
    <submittedName>
        <fullName evidence="1">Uncharacterized protein</fullName>
    </submittedName>
</protein>
<accession>A0A1I5AC16</accession>
<dbReference type="AlphaFoldDB" id="A0A1I5AC16"/>
<proteinExistence type="predicted"/>
<organism evidence="1 2">
    <name type="scientific">Algoriella xinjiangensis</name>
    <dbReference type="NCBI Taxonomy" id="684065"/>
    <lineage>
        <taxon>Bacteria</taxon>
        <taxon>Pseudomonadati</taxon>
        <taxon>Bacteroidota</taxon>
        <taxon>Flavobacteriia</taxon>
        <taxon>Flavobacteriales</taxon>
        <taxon>Weeksellaceae</taxon>
        <taxon>Algoriella</taxon>
    </lineage>
</organism>
<evidence type="ECO:0000313" key="1">
    <source>
        <dbReference type="EMBL" id="SFN59976.1"/>
    </source>
</evidence>
<sequence length="260" mass="30744">MKSIFYLLIYLFFLQFSYAQTFVLEDSISIENKVIKKIDTDLNQSLYLISETKIEKIFSNKKTKTYNSRNIISSIDSSNPLRLYIYSNFNRLDILDEQLNPIQDPITISSTDFMPAALKVVDNQFCWFYDIIGNKLVYYNYQLQKPILNSKSVYLKNNDQSIENIHVYKNLVFLKAPKTIYVYDDYGNFKTNFMLETENSPFHFYKNALFYIKNNKLFSINLENQQTTPFLDLVDVKSIAFNETNLFTLTNNYIYVYGIK</sequence>
<evidence type="ECO:0000313" key="2">
    <source>
        <dbReference type="Proteomes" id="UP000199149"/>
    </source>
</evidence>
<gene>
    <name evidence="1" type="ORF">SAMN05421738_11634</name>
</gene>
<dbReference type="RefSeq" id="WP_092909765.1">
    <property type="nucleotide sequence ID" value="NZ_FOUZ01000016.1"/>
</dbReference>
<name>A0A1I5AC16_9FLAO</name>